<keyword evidence="2" id="KW-0813">Transport</keyword>
<evidence type="ECO:0000256" key="5">
    <source>
        <dbReference type="ARBA" id="ARBA00022729"/>
    </source>
</evidence>
<dbReference type="Proteomes" id="UP000245461">
    <property type="component" value="Unassembled WGS sequence"/>
</dbReference>
<evidence type="ECO:0000256" key="4">
    <source>
        <dbReference type="ARBA" id="ARBA00022519"/>
    </source>
</evidence>
<protein>
    <submittedName>
        <fullName evidence="8">Bicarbonate-binding protein</fullName>
    </submittedName>
</protein>
<dbReference type="PANTHER" id="PTHR30024:SF7">
    <property type="entry name" value="NITRATE_NITRITE BINDING PROTEIN NRTA"/>
    <property type="match status" value="1"/>
</dbReference>
<dbReference type="SUPFAM" id="SSF53850">
    <property type="entry name" value="Periplasmic binding protein-like II"/>
    <property type="match status" value="1"/>
</dbReference>
<sequence length="451" mass="48893">MVSRVLSRGFFRFGFTFLGRQQVSSFVSKGITRRNVLKTSATAALFGAVNSAFPAGVFAETSGPETPKATLGFIALTDSAPLIVAREKGFFAKYGMTDVAVQKQASWGATRDNIELGSAGGGIDGAHILTPMPYLISTGKVTKGNVPVPMYILSRLNVNGQCISVAAAYKGMGVTTNATALKDAFAKAKAEGKEVKCAVTFPGGTHDLWMRYWLAANGIDPNKDVSTIVVPPPQMVANMKVNTMEAFCVGEPWNAQLVRQGIGFTAFTTGELWADHPEKAFAMRADWVDANPKAAKAMLMAVQEAAQWCDKMENKEEMCAIIGGRDYFKVPVEDILGRSKGEIDYGDGRSVTDSPFIMKYWANHASYPYPSHDLWFLTENIRWGYQPADLDLKATIAKVNREDLWRDAAKTLGVTDLPAGTSRGVETFFDGKTFDPENPAAYLASLAIKAA</sequence>
<comment type="subcellular location">
    <subcellularLocation>
        <location evidence="1">Endomembrane system</location>
    </subcellularLocation>
</comment>
<dbReference type="PROSITE" id="PS51318">
    <property type="entry name" value="TAT"/>
    <property type="match status" value="1"/>
</dbReference>
<evidence type="ECO:0000313" key="8">
    <source>
        <dbReference type="EMBL" id="PWR25172.1"/>
    </source>
</evidence>
<evidence type="ECO:0000256" key="1">
    <source>
        <dbReference type="ARBA" id="ARBA00004308"/>
    </source>
</evidence>
<evidence type="ECO:0000256" key="3">
    <source>
        <dbReference type="ARBA" id="ARBA00022475"/>
    </source>
</evidence>
<dbReference type="EMBL" id="QGLE01000002">
    <property type="protein sequence ID" value="PWR25172.1"/>
    <property type="molecule type" value="Genomic_DNA"/>
</dbReference>
<evidence type="ECO:0000256" key="7">
    <source>
        <dbReference type="ARBA" id="ARBA00024031"/>
    </source>
</evidence>
<keyword evidence="9" id="KW-1185">Reference proteome</keyword>
<keyword evidence="4" id="KW-0997">Cell inner membrane</keyword>
<keyword evidence="5" id="KW-0732">Signal</keyword>
<comment type="similarity">
    <text evidence="7">Belongs to the CmpA/NrtA family.</text>
</comment>
<dbReference type="PANTHER" id="PTHR30024">
    <property type="entry name" value="ALIPHATIC SULFONATES-BINDING PROTEIN-RELATED"/>
    <property type="match status" value="1"/>
</dbReference>
<reference evidence="8 9" key="1">
    <citation type="submission" date="2018-05" db="EMBL/GenBank/DDBJ databases">
        <title>Zavarzinia sp. HR-AS.</title>
        <authorList>
            <person name="Lee Y."/>
            <person name="Jeon C.O."/>
        </authorList>
    </citation>
    <scope>NUCLEOTIDE SEQUENCE [LARGE SCALE GENOMIC DNA]</scope>
    <source>
        <strain evidence="8 9">HR-AS</strain>
    </source>
</reference>
<accession>A0A317EEY4</accession>
<dbReference type="OrthoDB" id="570524at2"/>
<dbReference type="CDD" id="cd13553">
    <property type="entry name" value="PBP2_NrtA_CpmA_like"/>
    <property type="match status" value="1"/>
</dbReference>
<evidence type="ECO:0000313" key="9">
    <source>
        <dbReference type="Proteomes" id="UP000245461"/>
    </source>
</evidence>
<dbReference type="Pfam" id="PF13379">
    <property type="entry name" value="NMT1_2"/>
    <property type="match status" value="1"/>
</dbReference>
<dbReference type="GO" id="GO:0012505">
    <property type="term" value="C:endomembrane system"/>
    <property type="evidence" value="ECO:0007669"/>
    <property type="project" value="UniProtKB-SubCell"/>
</dbReference>
<evidence type="ECO:0000256" key="6">
    <source>
        <dbReference type="ARBA" id="ARBA00023136"/>
    </source>
</evidence>
<dbReference type="InterPro" id="IPR044527">
    <property type="entry name" value="NrtA/CpmA_ABC-bd_dom"/>
</dbReference>
<gene>
    <name evidence="8" type="ORF">DKG74_05270</name>
</gene>
<dbReference type="InterPro" id="IPR006311">
    <property type="entry name" value="TAT_signal"/>
</dbReference>
<organism evidence="8 9">
    <name type="scientific">Zavarzinia aquatilis</name>
    <dbReference type="NCBI Taxonomy" id="2211142"/>
    <lineage>
        <taxon>Bacteria</taxon>
        <taxon>Pseudomonadati</taxon>
        <taxon>Pseudomonadota</taxon>
        <taxon>Alphaproteobacteria</taxon>
        <taxon>Rhodospirillales</taxon>
        <taxon>Zavarziniaceae</taxon>
        <taxon>Zavarzinia</taxon>
    </lineage>
</organism>
<comment type="caution">
    <text evidence="8">The sequence shown here is derived from an EMBL/GenBank/DDBJ whole genome shotgun (WGS) entry which is preliminary data.</text>
</comment>
<keyword evidence="6" id="KW-0472">Membrane</keyword>
<evidence type="ECO:0000256" key="2">
    <source>
        <dbReference type="ARBA" id="ARBA00022448"/>
    </source>
</evidence>
<name>A0A317EEY4_9PROT</name>
<keyword evidence="3" id="KW-1003">Cell membrane</keyword>
<dbReference type="AlphaFoldDB" id="A0A317EEY4"/>
<dbReference type="Gene3D" id="3.40.190.10">
    <property type="entry name" value="Periplasmic binding protein-like II"/>
    <property type="match status" value="2"/>
</dbReference>
<proteinExistence type="inferred from homology"/>